<evidence type="ECO:0000256" key="8">
    <source>
        <dbReference type="SAM" id="MobiDB-lite"/>
    </source>
</evidence>
<dbReference type="GO" id="GO:0008380">
    <property type="term" value="P:RNA splicing"/>
    <property type="evidence" value="ECO:0007669"/>
    <property type="project" value="UniProtKB-KW"/>
</dbReference>
<evidence type="ECO:0000313" key="11">
    <source>
        <dbReference type="Proteomes" id="UP000728032"/>
    </source>
</evidence>
<feature type="compositionally biased region" description="Low complexity" evidence="8">
    <location>
        <begin position="884"/>
        <end position="905"/>
    </location>
</feature>
<keyword evidence="3" id="KW-0677">Repeat</keyword>
<dbReference type="InterPro" id="IPR003107">
    <property type="entry name" value="HAT"/>
</dbReference>
<feature type="region of interest" description="Disordered" evidence="8">
    <location>
        <begin position="830"/>
        <end position="866"/>
    </location>
</feature>
<feature type="compositionally biased region" description="Polar residues" evidence="8">
    <location>
        <begin position="600"/>
        <end position="610"/>
    </location>
</feature>
<dbReference type="SUPFAM" id="SSF48452">
    <property type="entry name" value="TPR-like"/>
    <property type="match status" value="1"/>
</dbReference>
<protein>
    <recommendedName>
        <fullName evidence="9">RRM domain-containing protein</fullName>
    </recommendedName>
</protein>
<feature type="region of interest" description="Disordered" evidence="8">
    <location>
        <begin position="538"/>
        <end position="659"/>
    </location>
</feature>
<dbReference type="InterPro" id="IPR000504">
    <property type="entry name" value="RRM_dom"/>
</dbReference>
<organism evidence="10">
    <name type="scientific">Oppiella nova</name>
    <dbReference type="NCBI Taxonomy" id="334625"/>
    <lineage>
        <taxon>Eukaryota</taxon>
        <taxon>Metazoa</taxon>
        <taxon>Ecdysozoa</taxon>
        <taxon>Arthropoda</taxon>
        <taxon>Chelicerata</taxon>
        <taxon>Arachnida</taxon>
        <taxon>Acari</taxon>
        <taxon>Acariformes</taxon>
        <taxon>Sarcoptiformes</taxon>
        <taxon>Oribatida</taxon>
        <taxon>Brachypylina</taxon>
        <taxon>Oppioidea</taxon>
        <taxon>Oppiidae</taxon>
        <taxon>Oppiella</taxon>
    </lineage>
</organism>
<dbReference type="InterPro" id="IPR008847">
    <property type="entry name" value="Suf"/>
</dbReference>
<dbReference type="CDD" id="cd12391">
    <property type="entry name" value="RRM1_SART3"/>
    <property type="match status" value="1"/>
</dbReference>
<dbReference type="InterPro" id="IPR011990">
    <property type="entry name" value="TPR-like_helical_dom_sf"/>
</dbReference>
<feature type="compositionally biased region" description="Acidic residues" evidence="8">
    <location>
        <begin position="27"/>
        <end position="37"/>
    </location>
</feature>
<dbReference type="PANTHER" id="PTHR17204">
    <property type="entry name" value="PRE-MRNA PROCESSING PROTEIN PRP39-RELATED"/>
    <property type="match status" value="1"/>
</dbReference>
<evidence type="ECO:0000256" key="7">
    <source>
        <dbReference type="PROSITE-ProRule" id="PRU00176"/>
    </source>
</evidence>
<feature type="compositionally biased region" description="Basic and acidic residues" evidence="8">
    <location>
        <begin position="1"/>
        <end position="24"/>
    </location>
</feature>
<reference evidence="10" key="1">
    <citation type="submission" date="2020-11" db="EMBL/GenBank/DDBJ databases">
        <authorList>
            <person name="Tran Van P."/>
        </authorList>
    </citation>
    <scope>NUCLEOTIDE SEQUENCE</scope>
</reference>
<dbReference type="GO" id="GO:0003723">
    <property type="term" value="F:RNA binding"/>
    <property type="evidence" value="ECO:0007669"/>
    <property type="project" value="UniProtKB-UniRule"/>
</dbReference>
<dbReference type="GO" id="GO:0005634">
    <property type="term" value="C:nucleus"/>
    <property type="evidence" value="ECO:0007669"/>
    <property type="project" value="UniProtKB-SubCell"/>
</dbReference>
<keyword evidence="5" id="KW-0508">mRNA splicing</keyword>
<evidence type="ECO:0000256" key="2">
    <source>
        <dbReference type="ARBA" id="ARBA00022664"/>
    </source>
</evidence>
<evidence type="ECO:0000256" key="6">
    <source>
        <dbReference type="ARBA" id="ARBA00023242"/>
    </source>
</evidence>
<dbReference type="AlphaFoldDB" id="A0A7R9QP03"/>
<sequence length="914" mass="105358">MDSMDETHDQHMDEHQEPEDHSGSDGDSSDDSDDANEELNAQEINRLQEELAVNSYDYQKHIELIDRLESSDDLELIRTARERMSRVYPLTPNLWLKWINDEIRMASNADEKMNIIALFERSLNDYISIDLWLEYVQYSIGLMDALTVDGVRRIFERSLTYVGLNVDKGVLVWDTFREFESFILRSMTSTQCELNDEIKRQLDRIFDLFRRQLSVPLIGMDNTYSECQNWCQSVKEKFSVDLNVAAVKTGYEKACKELAKLVAYEESLTNSEAPHYEQYVRYIEYETTNGTPTRVQCIYERALIENCLIADLWHKYTTYLDKKVVIDTIILPVYERAVRNCTWSSLLWISYMRALERLKCGHQKVMEAFESALVAGFQEPNEYLQIWLTYLDGLRRKTNWKDESEVKSLRNTFEKGVQHLAAVEGADPTCTVWQYWAKVEAKYCSNIDRARELWNELITSRPDIASQAQTWLSYSRLERLFGDDKHYRKVLMRGLTTSTDWPESVGQILLEYEREEGVSIESFDEAMNKYENVMKKANERRVKNAEREAEEKKREKASKKYEKYELKRASKRKAEQTPTGATEAKQKPAPDVDSDGFKVPQTSGSSSVSTPKKVRVEASEQSTTQSKPREERDRNVNRREDNREDKRGEAPAHGVSYKGDGTKDLQTVFVSNLDFKISEKELRDAFEKFGVVDDVRLVRNYKGLSKGYAYVEYSSIESVREALKHDRMPLEGRPAFISEMGKRSKFGFSTSVEKHKIFVKNLAPEVTTEDLKKVFEKYGTLKDVRLVTYRNGHSKGCAYVEFNDESTALLAVKESDGQLVADRNISVAISNPNVKSNPREDRDPIQNFNGNPTESSRYSKTRIDAPMIPMALRRQNAIRRRPQNGSTDSSASGSNSSGSALSNNDFRNLLLGNK</sequence>
<dbReference type="Pfam" id="PF00076">
    <property type="entry name" value="RRM_1"/>
    <property type="match status" value="2"/>
</dbReference>
<feature type="domain" description="RRM" evidence="9">
    <location>
        <begin position="666"/>
        <end position="751"/>
    </location>
</feature>
<proteinExistence type="predicted"/>
<feature type="domain" description="RRM" evidence="9">
    <location>
        <begin position="755"/>
        <end position="832"/>
    </location>
</feature>
<evidence type="ECO:0000259" key="9">
    <source>
        <dbReference type="PROSITE" id="PS50102"/>
    </source>
</evidence>
<dbReference type="Gene3D" id="1.25.40.10">
    <property type="entry name" value="Tetratricopeptide repeat domain"/>
    <property type="match status" value="2"/>
</dbReference>
<gene>
    <name evidence="10" type="ORF">ONB1V03_LOCUS9758</name>
</gene>
<dbReference type="InterPro" id="IPR035979">
    <property type="entry name" value="RBD_domain_sf"/>
</dbReference>
<feature type="region of interest" description="Disordered" evidence="8">
    <location>
        <begin position="1"/>
        <end position="39"/>
    </location>
</feature>
<dbReference type="InterPro" id="IPR034217">
    <property type="entry name" value="SART3_RRM1"/>
</dbReference>
<dbReference type="PANTHER" id="PTHR17204:SF25">
    <property type="entry name" value="RRM DOMAIN-CONTAINING PROTEIN"/>
    <property type="match status" value="1"/>
</dbReference>
<dbReference type="PROSITE" id="PS50102">
    <property type="entry name" value="RRM"/>
    <property type="match status" value="2"/>
</dbReference>
<dbReference type="SUPFAM" id="SSF54928">
    <property type="entry name" value="RNA-binding domain, RBD"/>
    <property type="match status" value="2"/>
</dbReference>
<dbReference type="InterPro" id="IPR012677">
    <property type="entry name" value="Nucleotide-bd_a/b_plait_sf"/>
</dbReference>
<comment type="subcellular location">
    <subcellularLocation>
        <location evidence="1">Nucleus</location>
    </subcellularLocation>
</comment>
<keyword evidence="6" id="KW-0539">Nucleus</keyword>
<keyword evidence="2" id="KW-0507">mRNA processing</keyword>
<dbReference type="EMBL" id="CAJPVJ010006270">
    <property type="protein sequence ID" value="CAG2170287.1"/>
    <property type="molecule type" value="Genomic_DNA"/>
</dbReference>
<accession>A0A7R9QP03</accession>
<keyword evidence="11" id="KW-1185">Reference proteome</keyword>
<name>A0A7R9QP03_9ACAR</name>
<feature type="region of interest" description="Disordered" evidence="8">
    <location>
        <begin position="880"/>
        <end position="914"/>
    </location>
</feature>
<feature type="compositionally biased region" description="Basic and acidic residues" evidence="8">
    <location>
        <begin position="538"/>
        <end position="575"/>
    </location>
</feature>
<feature type="compositionally biased region" description="Basic and acidic residues" evidence="8">
    <location>
        <begin position="627"/>
        <end position="650"/>
    </location>
</feature>
<keyword evidence="4 7" id="KW-0694">RNA-binding</keyword>
<dbReference type="Pfam" id="PF05843">
    <property type="entry name" value="Suf"/>
    <property type="match status" value="1"/>
</dbReference>
<dbReference type="SMART" id="SM00360">
    <property type="entry name" value="RRM"/>
    <property type="match status" value="2"/>
</dbReference>
<dbReference type="Proteomes" id="UP000728032">
    <property type="component" value="Unassembled WGS sequence"/>
</dbReference>
<dbReference type="EMBL" id="OC921095">
    <property type="protein sequence ID" value="CAD7653100.1"/>
    <property type="molecule type" value="Genomic_DNA"/>
</dbReference>
<dbReference type="SMART" id="SM00386">
    <property type="entry name" value="HAT"/>
    <property type="match status" value="8"/>
</dbReference>
<dbReference type="OrthoDB" id="360390at2759"/>
<dbReference type="GO" id="GO:0006397">
    <property type="term" value="P:mRNA processing"/>
    <property type="evidence" value="ECO:0007669"/>
    <property type="project" value="UniProtKB-KW"/>
</dbReference>
<feature type="compositionally biased region" description="Polar residues" evidence="8">
    <location>
        <begin position="846"/>
        <end position="858"/>
    </location>
</feature>
<evidence type="ECO:0000256" key="4">
    <source>
        <dbReference type="ARBA" id="ARBA00022884"/>
    </source>
</evidence>
<evidence type="ECO:0000313" key="10">
    <source>
        <dbReference type="EMBL" id="CAD7653100.1"/>
    </source>
</evidence>
<dbReference type="Gene3D" id="3.30.70.330">
    <property type="match status" value="2"/>
</dbReference>
<evidence type="ECO:0000256" key="1">
    <source>
        <dbReference type="ARBA" id="ARBA00004123"/>
    </source>
</evidence>
<evidence type="ECO:0000256" key="5">
    <source>
        <dbReference type="ARBA" id="ARBA00023187"/>
    </source>
</evidence>
<evidence type="ECO:0000256" key="3">
    <source>
        <dbReference type="ARBA" id="ARBA00022737"/>
    </source>
</evidence>